<dbReference type="InterPro" id="IPR007693">
    <property type="entry name" value="DNA_helicase_DnaB-like_N"/>
</dbReference>
<keyword evidence="4 12" id="KW-0547">Nucleotide-binding</keyword>
<dbReference type="SUPFAM" id="SSF52540">
    <property type="entry name" value="P-loop containing nucleoside triphosphate hydrolases"/>
    <property type="match status" value="1"/>
</dbReference>
<sequence length="457" mass="50697">MYANQDNVLQFASAASKIPPQCLEAEEAILGGIMLDPNAIMRVRDQLKAHHFYISAHRDIYQAAIRLNALEKPTDMLVVTSYLSDNNLLQIVGGRTKLFNLLEKCVSAVNIDALADLVISKWKRRELGRLGTIAMELQHKSDDEVPLEQAFEQLQTQIYNLQLGQNPAHNTSHISLVMIDTYQQIESCNLGLTLPSIPTGFYDLDALMSGGINRGELIVIAGRPSMGKSAIAAQIAFNVAQLQNLPVVLFSLEMSKTQIAMRMLCAEANIESGFLKTGRISDSQWQPLAQAVSDISTLPIYLNECATPSLSYFEAECRKVMATERCDLGLVVIDYLQLMDGDGGNRNNEIGAITRGLKRLAMKLSVPVICLSQLSRAVETRPNKRPILSDLRDSGSIEQDGDKVLMLYRDDYYNLDSPERGICEVIIAKHRDGPTGTIKLLFDSQFTKFKSLARASW</sequence>
<evidence type="ECO:0000256" key="4">
    <source>
        <dbReference type="ARBA" id="ARBA00022741"/>
    </source>
</evidence>
<dbReference type="InterPro" id="IPR016136">
    <property type="entry name" value="DNA_helicase_N/primase_C"/>
</dbReference>
<protein>
    <recommendedName>
        <fullName evidence="11 12">Replicative DNA helicase</fullName>
        <ecNumber evidence="11 12">5.6.2.3</ecNumber>
    </recommendedName>
</protein>
<evidence type="ECO:0000256" key="5">
    <source>
        <dbReference type="ARBA" id="ARBA00022801"/>
    </source>
</evidence>
<reference evidence="14 15" key="1">
    <citation type="journal article" date="2020" name="ISME J.">
        <title>Comparative genomics reveals insights into cyanobacterial evolution and habitat adaptation.</title>
        <authorList>
            <person name="Chen M.Y."/>
            <person name="Teng W.K."/>
            <person name="Zhao L."/>
            <person name="Hu C.X."/>
            <person name="Zhou Y.K."/>
            <person name="Han B.P."/>
            <person name="Song L.R."/>
            <person name="Shu W.S."/>
        </authorList>
    </citation>
    <scope>NUCLEOTIDE SEQUENCE [LARGE SCALE GENOMIC DNA]</scope>
    <source>
        <strain evidence="14 15">FACHB-248</strain>
    </source>
</reference>
<name>A0ABR8GWD6_9CYAN</name>
<keyword evidence="6 12" id="KW-0347">Helicase</keyword>
<keyword evidence="3 12" id="KW-0235">DNA replication</keyword>
<dbReference type="PANTHER" id="PTHR30153:SF2">
    <property type="entry name" value="REPLICATIVE DNA HELICASE"/>
    <property type="match status" value="1"/>
</dbReference>
<evidence type="ECO:0000313" key="14">
    <source>
        <dbReference type="EMBL" id="MBD2607048.1"/>
    </source>
</evidence>
<comment type="function">
    <text evidence="12">The main replicative DNA helicase, it participates in initiation and elongation during chromosome replication. Travels ahead of the DNA replisome, separating dsDNA into templates for DNA synthesis. A processive ATP-dependent 5'-3' DNA helicase it has DNA-dependent ATPase activity.</text>
</comment>
<evidence type="ECO:0000313" key="15">
    <source>
        <dbReference type="Proteomes" id="UP000660380"/>
    </source>
</evidence>
<comment type="catalytic activity">
    <reaction evidence="10 12">
        <text>ATP + H2O = ADP + phosphate + H(+)</text>
        <dbReference type="Rhea" id="RHEA:13065"/>
        <dbReference type="ChEBI" id="CHEBI:15377"/>
        <dbReference type="ChEBI" id="CHEBI:15378"/>
        <dbReference type="ChEBI" id="CHEBI:30616"/>
        <dbReference type="ChEBI" id="CHEBI:43474"/>
        <dbReference type="ChEBI" id="CHEBI:456216"/>
        <dbReference type="EC" id="5.6.2.3"/>
    </reaction>
</comment>
<keyword evidence="2 12" id="KW-0639">Primosome</keyword>
<dbReference type="GO" id="GO:0003678">
    <property type="term" value="F:DNA helicase activity"/>
    <property type="evidence" value="ECO:0007669"/>
    <property type="project" value="UniProtKB-EC"/>
</dbReference>
<keyword evidence="7 12" id="KW-0067">ATP-binding</keyword>
<keyword evidence="9" id="KW-0413">Isomerase</keyword>
<proteinExistence type="inferred from homology"/>
<evidence type="ECO:0000256" key="2">
    <source>
        <dbReference type="ARBA" id="ARBA00022515"/>
    </source>
</evidence>
<dbReference type="EMBL" id="JACJTA010000054">
    <property type="protein sequence ID" value="MBD2607048.1"/>
    <property type="molecule type" value="Genomic_DNA"/>
</dbReference>
<dbReference type="Pfam" id="PF03796">
    <property type="entry name" value="DnaB_C"/>
    <property type="match status" value="1"/>
</dbReference>
<dbReference type="Proteomes" id="UP000660380">
    <property type="component" value="Unassembled WGS sequence"/>
</dbReference>
<dbReference type="PROSITE" id="PS51199">
    <property type="entry name" value="SF4_HELICASE"/>
    <property type="match status" value="1"/>
</dbReference>
<dbReference type="Gene3D" id="3.40.50.300">
    <property type="entry name" value="P-loop containing nucleotide triphosphate hydrolases"/>
    <property type="match status" value="1"/>
</dbReference>
<evidence type="ECO:0000259" key="13">
    <source>
        <dbReference type="PROSITE" id="PS51199"/>
    </source>
</evidence>
<evidence type="ECO:0000256" key="10">
    <source>
        <dbReference type="ARBA" id="ARBA00048954"/>
    </source>
</evidence>
<comment type="similarity">
    <text evidence="1 12">Belongs to the helicase family. DnaB subfamily.</text>
</comment>
<evidence type="ECO:0000256" key="12">
    <source>
        <dbReference type="RuleBase" id="RU362085"/>
    </source>
</evidence>
<dbReference type="EC" id="5.6.2.3" evidence="11 12"/>
<feature type="domain" description="SF4 helicase" evidence="13">
    <location>
        <begin position="190"/>
        <end position="456"/>
    </location>
</feature>
<keyword evidence="5 12" id="KW-0378">Hydrolase</keyword>
<gene>
    <name evidence="14" type="primary">dnaB</name>
    <name evidence="14" type="ORF">H6G81_21580</name>
</gene>
<dbReference type="Gene3D" id="1.10.860.10">
    <property type="entry name" value="DNAb Helicase, Chain A"/>
    <property type="match status" value="1"/>
</dbReference>
<dbReference type="InterPro" id="IPR007694">
    <property type="entry name" value="DNA_helicase_DnaB-like_C"/>
</dbReference>
<evidence type="ECO:0000256" key="7">
    <source>
        <dbReference type="ARBA" id="ARBA00022840"/>
    </source>
</evidence>
<dbReference type="InterPro" id="IPR007692">
    <property type="entry name" value="DNA_helicase_DnaB"/>
</dbReference>
<accession>A0ABR8GWD6</accession>
<evidence type="ECO:0000256" key="3">
    <source>
        <dbReference type="ARBA" id="ARBA00022705"/>
    </source>
</evidence>
<evidence type="ECO:0000256" key="1">
    <source>
        <dbReference type="ARBA" id="ARBA00008428"/>
    </source>
</evidence>
<evidence type="ECO:0000256" key="8">
    <source>
        <dbReference type="ARBA" id="ARBA00023125"/>
    </source>
</evidence>
<dbReference type="RefSeq" id="WP_051502795.1">
    <property type="nucleotide sequence ID" value="NZ_JACJTA010000054.1"/>
</dbReference>
<evidence type="ECO:0000256" key="11">
    <source>
        <dbReference type="NCBIfam" id="TIGR00665"/>
    </source>
</evidence>
<evidence type="ECO:0000256" key="9">
    <source>
        <dbReference type="ARBA" id="ARBA00023235"/>
    </source>
</evidence>
<dbReference type="NCBIfam" id="TIGR00665">
    <property type="entry name" value="DnaB"/>
    <property type="match status" value="1"/>
</dbReference>
<dbReference type="Pfam" id="PF00772">
    <property type="entry name" value="DnaB"/>
    <property type="match status" value="1"/>
</dbReference>
<evidence type="ECO:0000256" key="6">
    <source>
        <dbReference type="ARBA" id="ARBA00022806"/>
    </source>
</evidence>
<dbReference type="GO" id="GO:0016787">
    <property type="term" value="F:hydrolase activity"/>
    <property type="evidence" value="ECO:0007669"/>
    <property type="project" value="UniProtKB-KW"/>
</dbReference>
<comment type="caution">
    <text evidence="14">The sequence shown here is derived from an EMBL/GenBank/DDBJ whole genome shotgun (WGS) entry which is preliminary data.</text>
</comment>
<dbReference type="SUPFAM" id="SSF48024">
    <property type="entry name" value="N-terminal domain of DnaB helicase"/>
    <property type="match status" value="1"/>
</dbReference>
<organism evidence="14 15">
    <name type="scientific">Scytonema hofmannii FACHB-248</name>
    <dbReference type="NCBI Taxonomy" id="1842502"/>
    <lineage>
        <taxon>Bacteria</taxon>
        <taxon>Bacillati</taxon>
        <taxon>Cyanobacteriota</taxon>
        <taxon>Cyanophyceae</taxon>
        <taxon>Nostocales</taxon>
        <taxon>Scytonemataceae</taxon>
        <taxon>Scytonema</taxon>
    </lineage>
</organism>
<dbReference type="InterPro" id="IPR036185">
    <property type="entry name" value="DNA_heli_DnaB-like_N_sf"/>
</dbReference>
<keyword evidence="15" id="KW-1185">Reference proteome</keyword>
<dbReference type="PANTHER" id="PTHR30153">
    <property type="entry name" value="REPLICATIVE DNA HELICASE DNAB"/>
    <property type="match status" value="1"/>
</dbReference>
<keyword evidence="8 12" id="KW-0238">DNA-binding</keyword>
<dbReference type="CDD" id="cd00984">
    <property type="entry name" value="DnaB_C"/>
    <property type="match status" value="1"/>
</dbReference>
<dbReference type="InterPro" id="IPR027417">
    <property type="entry name" value="P-loop_NTPase"/>
</dbReference>